<reference evidence="8 9" key="1">
    <citation type="submission" date="2024-11" db="EMBL/GenBank/DDBJ databases">
        <title>Adaptive evolution of stress response genes in parasites aligns with host niche diversity.</title>
        <authorList>
            <person name="Hahn C."/>
            <person name="Resl P."/>
        </authorList>
    </citation>
    <scope>NUCLEOTIDE SEQUENCE [LARGE SCALE GENOMIC DNA]</scope>
    <source>
        <strain evidence="8">EGGRZ-B1_66</strain>
        <tissue evidence="8">Body</tissue>
    </source>
</reference>
<keyword evidence="2" id="KW-0805">Transcription regulation</keyword>
<evidence type="ECO:0000256" key="5">
    <source>
        <dbReference type="ARBA" id="ARBA00023242"/>
    </source>
</evidence>
<comment type="caution">
    <text evidence="6">Lacks conserved residue(s) required for the propagation of feature annotation.</text>
</comment>
<feature type="domain" description="T-box" evidence="7">
    <location>
        <begin position="141"/>
        <end position="253"/>
    </location>
</feature>
<evidence type="ECO:0000256" key="6">
    <source>
        <dbReference type="PROSITE-ProRule" id="PRU00201"/>
    </source>
</evidence>
<evidence type="ECO:0000256" key="2">
    <source>
        <dbReference type="ARBA" id="ARBA00023015"/>
    </source>
</evidence>
<dbReference type="EMBL" id="JBJKFK010000236">
    <property type="protein sequence ID" value="KAL3318501.1"/>
    <property type="molecule type" value="Genomic_DNA"/>
</dbReference>
<dbReference type="SMART" id="SM00425">
    <property type="entry name" value="TBOX"/>
    <property type="match status" value="1"/>
</dbReference>
<dbReference type="PANTHER" id="PTHR11267:SF181">
    <property type="entry name" value="OPTOMOTOR-BLIND PROTEIN"/>
    <property type="match status" value="1"/>
</dbReference>
<sequence>MFPSAAGTIAISSPNQSVESYNSTSSMPSAAEEALEQSPSGAAFFAQFLQTSDAQKVRLLAEVYSSFLNNKRPASEASQKSELQVVDCIMPSRIALKTKPETHEYMQSPHYNRAVAYPFTIPSSGQDVESGTDMLEPYVELVGKDMWRSFHKNTTEMIITKTGRRLFPPFKVFLKGLDPHAIYAVMFDVSLAENSRYKFHNGKWDVAGKADPEPQHSYYLHPDSPAPGIQWLNKVIAFDKCKLTNNISIRQSDVSPSP</sequence>
<dbReference type="InterPro" id="IPR008967">
    <property type="entry name" value="p53-like_TF_DNA-bd_sf"/>
</dbReference>
<dbReference type="InterPro" id="IPR036960">
    <property type="entry name" value="T-box_sf"/>
</dbReference>
<dbReference type="PROSITE" id="PS50252">
    <property type="entry name" value="TBOX_3"/>
    <property type="match status" value="1"/>
</dbReference>
<dbReference type="AlphaFoldDB" id="A0ABD2QJC3"/>
<dbReference type="PROSITE" id="PS01264">
    <property type="entry name" value="TBOX_2"/>
    <property type="match status" value="1"/>
</dbReference>
<evidence type="ECO:0000256" key="3">
    <source>
        <dbReference type="ARBA" id="ARBA00023125"/>
    </source>
</evidence>
<keyword evidence="3 6" id="KW-0238">DNA-binding</keyword>
<dbReference type="Gene3D" id="2.60.40.820">
    <property type="entry name" value="Transcription factor, T-box"/>
    <property type="match status" value="1"/>
</dbReference>
<dbReference type="PANTHER" id="PTHR11267">
    <property type="entry name" value="T-BOX PROTEIN-RELATED"/>
    <property type="match status" value="1"/>
</dbReference>
<comment type="caution">
    <text evidence="8">The sequence shown here is derived from an EMBL/GenBank/DDBJ whole genome shotgun (WGS) entry which is preliminary data.</text>
</comment>
<dbReference type="Proteomes" id="UP001626550">
    <property type="component" value="Unassembled WGS sequence"/>
</dbReference>
<gene>
    <name evidence="8" type="primary">TBX3_2</name>
    <name evidence="8" type="ORF">Ciccas_002833</name>
</gene>
<protein>
    <submittedName>
        <fullName evidence="8">T-box transcription factor tbx3</fullName>
    </submittedName>
</protein>
<evidence type="ECO:0000313" key="8">
    <source>
        <dbReference type="EMBL" id="KAL3318501.1"/>
    </source>
</evidence>
<evidence type="ECO:0000256" key="4">
    <source>
        <dbReference type="ARBA" id="ARBA00023163"/>
    </source>
</evidence>
<keyword evidence="5 6" id="KW-0539">Nucleus</keyword>
<dbReference type="PRINTS" id="PR00937">
    <property type="entry name" value="TBOX"/>
</dbReference>
<proteinExistence type="predicted"/>
<dbReference type="GO" id="GO:0003677">
    <property type="term" value="F:DNA binding"/>
    <property type="evidence" value="ECO:0007669"/>
    <property type="project" value="UniProtKB-UniRule"/>
</dbReference>
<dbReference type="Pfam" id="PF00907">
    <property type="entry name" value="T-box"/>
    <property type="match status" value="1"/>
</dbReference>
<keyword evidence="4" id="KW-0804">Transcription</keyword>
<keyword evidence="9" id="KW-1185">Reference proteome</keyword>
<comment type="subcellular location">
    <subcellularLocation>
        <location evidence="1 6">Nucleus</location>
    </subcellularLocation>
</comment>
<organism evidence="8 9">
    <name type="scientific">Cichlidogyrus casuarinus</name>
    <dbReference type="NCBI Taxonomy" id="1844966"/>
    <lineage>
        <taxon>Eukaryota</taxon>
        <taxon>Metazoa</taxon>
        <taxon>Spiralia</taxon>
        <taxon>Lophotrochozoa</taxon>
        <taxon>Platyhelminthes</taxon>
        <taxon>Monogenea</taxon>
        <taxon>Monopisthocotylea</taxon>
        <taxon>Dactylogyridea</taxon>
        <taxon>Ancyrocephalidae</taxon>
        <taxon>Cichlidogyrus</taxon>
    </lineage>
</organism>
<accession>A0ABD2QJC3</accession>
<dbReference type="InterPro" id="IPR001699">
    <property type="entry name" value="TF_T-box"/>
</dbReference>
<dbReference type="InterPro" id="IPR018186">
    <property type="entry name" value="TF_T-box_CS"/>
</dbReference>
<evidence type="ECO:0000256" key="1">
    <source>
        <dbReference type="ARBA" id="ARBA00004123"/>
    </source>
</evidence>
<name>A0ABD2QJC3_9PLAT</name>
<dbReference type="InterPro" id="IPR046360">
    <property type="entry name" value="T-box_DNA-bd"/>
</dbReference>
<dbReference type="GO" id="GO:0005634">
    <property type="term" value="C:nucleus"/>
    <property type="evidence" value="ECO:0007669"/>
    <property type="project" value="UniProtKB-SubCell"/>
</dbReference>
<evidence type="ECO:0000259" key="7">
    <source>
        <dbReference type="PROSITE" id="PS50252"/>
    </source>
</evidence>
<evidence type="ECO:0000313" key="9">
    <source>
        <dbReference type="Proteomes" id="UP001626550"/>
    </source>
</evidence>
<dbReference type="SUPFAM" id="SSF49417">
    <property type="entry name" value="p53-like transcription factors"/>
    <property type="match status" value="1"/>
</dbReference>